<dbReference type="AlphaFoldDB" id="A0A439DNS8"/>
<proteinExistence type="predicted"/>
<dbReference type="InterPro" id="IPR019639">
    <property type="entry name" value="DUF2505"/>
</dbReference>
<name>A0A439DNS8_9MYCO</name>
<gene>
    <name evidence="1" type="ORF">MELE44368_26165</name>
</gene>
<keyword evidence="2" id="KW-1185">Reference proteome</keyword>
<dbReference type="Pfam" id="PF10698">
    <property type="entry name" value="DUF2505"/>
    <property type="match status" value="1"/>
</dbReference>
<dbReference type="RefSeq" id="WP_206613828.1">
    <property type="nucleotide sequence ID" value="NZ_ATDN01000041.1"/>
</dbReference>
<accession>A0A439DNS8</accession>
<evidence type="ECO:0000313" key="1">
    <source>
        <dbReference type="EMBL" id="RWA16931.1"/>
    </source>
</evidence>
<evidence type="ECO:0008006" key="3">
    <source>
        <dbReference type="Google" id="ProtNLM"/>
    </source>
</evidence>
<reference evidence="1 2" key="1">
    <citation type="submission" date="2013-06" db="EMBL/GenBank/DDBJ databases">
        <title>The draft sequence of the Mycobacterium elephantis genome.</title>
        <authorList>
            <person name="Pettersson F.B."/>
            <person name="Das S."/>
            <person name="Dasgupta S."/>
            <person name="Bhattacharya A."/>
            <person name="Kirsebom L.A."/>
        </authorList>
    </citation>
    <scope>NUCLEOTIDE SEQUENCE [LARGE SCALE GENOMIC DNA]</scope>
    <source>
        <strain evidence="1 2">DSM 44368</strain>
    </source>
</reference>
<comment type="caution">
    <text evidence="1">The sequence shown here is derived from an EMBL/GenBank/DDBJ whole genome shotgun (WGS) entry which is preliminary data.</text>
</comment>
<dbReference type="EMBL" id="ATDN01000041">
    <property type="protein sequence ID" value="RWA16931.1"/>
    <property type="molecule type" value="Genomic_DNA"/>
</dbReference>
<dbReference type="Proteomes" id="UP000287177">
    <property type="component" value="Unassembled WGS sequence"/>
</dbReference>
<sequence>MSRRMEYTIGFDVPAEKMYQDFTSRDYWQSLMDAYRQMSPSEITSFSCDERGTDIVFVQEVPRSELPSIARSVVPSDMVITRKQHFDPFDHAKNQAKGSYAASIPRGPGRFGGQYFLTDTATGSQLRLASVCKVRIPLIGGALEDLILHHIKYLFDAEEQFAAQWIANHH</sequence>
<organism evidence="1 2">
    <name type="scientific">Mycolicibacterium elephantis DSM 44368</name>
    <dbReference type="NCBI Taxonomy" id="1335622"/>
    <lineage>
        <taxon>Bacteria</taxon>
        <taxon>Bacillati</taxon>
        <taxon>Actinomycetota</taxon>
        <taxon>Actinomycetes</taxon>
        <taxon>Mycobacteriales</taxon>
        <taxon>Mycobacteriaceae</taxon>
        <taxon>Mycolicibacterium</taxon>
    </lineage>
</organism>
<protein>
    <recommendedName>
        <fullName evidence="3">DUF2505 domain-containing protein</fullName>
    </recommendedName>
</protein>
<evidence type="ECO:0000313" key="2">
    <source>
        <dbReference type="Proteomes" id="UP000287177"/>
    </source>
</evidence>